<dbReference type="GO" id="GO:0019825">
    <property type="term" value="F:oxygen binding"/>
    <property type="evidence" value="ECO:0007669"/>
    <property type="project" value="InterPro"/>
</dbReference>
<evidence type="ECO:0000313" key="2">
    <source>
        <dbReference type="EMBL" id="GLK53590.1"/>
    </source>
</evidence>
<accession>A0A9W6MPG5</accession>
<dbReference type="CDD" id="cd01068">
    <property type="entry name" value="globin_sensor"/>
    <property type="match status" value="1"/>
</dbReference>
<dbReference type="Proteomes" id="UP001143486">
    <property type="component" value="Unassembled WGS sequence"/>
</dbReference>
<dbReference type="AlphaFoldDB" id="A0A9W6MPG5"/>
<protein>
    <recommendedName>
        <fullName evidence="1">Globin-sensor domain-containing protein</fullName>
    </recommendedName>
</protein>
<dbReference type="Gene3D" id="1.10.490.10">
    <property type="entry name" value="Globins"/>
    <property type="match status" value="1"/>
</dbReference>
<dbReference type="SUPFAM" id="SSF46458">
    <property type="entry name" value="Globin-like"/>
    <property type="match status" value="1"/>
</dbReference>
<keyword evidence="3" id="KW-1185">Reference proteome</keyword>
<feature type="domain" description="Globin-sensor" evidence="1">
    <location>
        <begin position="19"/>
        <end position="160"/>
    </location>
</feature>
<dbReference type="InterPro" id="IPR039379">
    <property type="entry name" value="Protoglobin_sensor_dom"/>
</dbReference>
<dbReference type="InterPro" id="IPR044398">
    <property type="entry name" value="Globin-sensor_dom"/>
</dbReference>
<reference evidence="2" key="2">
    <citation type="submission" date="2023-01" db="EMBL/GenBank/DDBJ databases">
        <authorList>
            <person name="Sun Q."/>
            <person name="Evtushenko L."/>
        </authorList>
    </citation>
    <scope>NUCLEOTIDE SEQUENCE</scope>
    <source>
        <strain evidence="2">VKM B-1513</strain>
    </source>
</reference>
<organism evidence="2 3">
    <name type="scientific">Maricaulis virginensis</name>
    <dbReference type="NCBI Taxonomy" id="144022"/>
    <lineage>
        <taxon>Bacteria</taxon>
        <taxon>Pseudomonadati</taxon>
        <taxon>Pseudomonadota</taxon>
        <taxon>Alphaproteobacteria</taxon>
        <taxon>Maricaulales</taxon>
        <taxon>Maricaulaceae</taxon>
        <taxon>Maricaulis</taxon>
    </lineage>
</organism>
<sequence>MTACMARHDAIPNEQREIQREFFRIDAETAERIRHLKPRLMTYAQEALETVFDHLMGNPEVAHYYEIAENVTYLRAGMLAHCERLFAARYDHAYYAATDEMGERHSRLEYHSHVYTAAYTNTFARIVELAMSDRHRFTVDDITALTRVTVYDMELTVGAFYRHRMEKRDALAQDTEKVRELLAAS</sequence>
<evidence type="ECO:0000259" key="1">
    <source>
        <dbReference type="Pfam" id="PF11563"/>
    </source>
</evidence>
<gene>
    <name evidence="2" type="ORF">GCM10017621_30980</name>
</gene>
<dbReference type="InterPro" id="IPR009050">
    <property type="entry name" value="Globin-like_sf"/>
</dbReference>
<name>A0A9W6MPG5_9PROT</name>
<dbReference type="InterPro" id="IPR012292">
    <property type="entry name" value="Globin/Proto"/>
</dbReference>
<dbReference type="GO" id="GO:0020037">
    <property type="term" value="F:heme binding"/>
    <property type="evidence" value="ECO:0007669"/>
    <property type="project" value="InterPro"/>
</dbReference>
<dbReference type="Pfam" id="PF11563">
    <property type="entry name" value="Protoglobin"/>
    <property type="match status" value="1"/>
</dbReference>
<dbReference type="EMBL" id="BSFE01000012">
    <property type="protein sequence ID" value="GLK53590.1"/>
    <property type="molecule type" value="Genomic_DNA"/>
</dbReference>
<comment type="caution">
    <text evidence="2">The sequence shown here is derived from an EMBL/GenBank/DDBJ whole genome shotgun (WGS) entry which is preliminary data.</text>
</comment>
<reference evidence="2" key="1">
    <citation type="journal article" date="2014" name="Int. J. Syst. Evol. Microbiol.">
        <title>Complete genome sequence of Corynebacterium casei LMG S-19264T (=DSM 44701T), isolated from a smear-ripened cheese.</title>
        <authorList>
            <consortium name="US DOE Joint Genome Institute (JGI-PGF)"/>
            <person name="Walter F."/>
            <person name="Albersmeier A."/>
            <person name="Kalinowski J."/>
            <person name="Ruckert C."/>
        </authorList>
    </citation>
    <scope>NUCLEOTIDE SEQUENCE</scope>
    <source>
        <strain evidence="2">VKM B-1513</strain>
    </source>
</reference>
<proteinExistence type="predicted"/>
<evidence type="ECO:0000313" key="3">
    <source>
        <dbReference type="Proteomes" id="UP001143486"/>
    </source>
</evidence>